<dbReference type="PANTHER" id="PTHR11584">
    <property type="entry name" value="SERINE/THREONINE PROTEIN KINASE"/>
    <property type="match status" value="1"/>
</dbReference>
<proteinExistence type="predicted"/>
<dbReference type="PROSITE" id="PS00107">
    <property type="entry name" value="PROTEIN_KINASE_ATP"/>
    <property type="match status" value="1"/>
</dbReference>
<evidence type="ECO:0000256" key="2">
    <source>
        <dbReference type="ARBA" id="ARBA00022679"/>
    </source>
</evidence>
<evidence type="ECO:0000256" key="5">
    <source>
        <dbReference type="ARBA" id="ARBA00022840"/>
    </source>
</evidence>
<evidence type="ECO:0000313" key="10">
    <source>
        <dbReference type="EMBL" id="KAK3599027.1"/>
    </source>
</evidence>
<accession>A0AAE0W3E3</accession>
<comment type="caution">
    <text evidence="10">The sequence shown here is derived from an EMBL/GenBank/DDBJ whole genome shotgun (WGS) entry which is preliminary data.</text>
</comment>
<name>A0AAE0W3E3_9BIVA</name>
<feature type="region of interest" description="Disordered" evidence="7">
    <location>
        <begin position="141"/>
        <end position="212"/>
    </location>
</feature>
<feature type="domain" description="PB1" evidence="9">
    <location>
        <begin position="43"/>
        <end position="122"/>
    </location>
</feature>
<keyword evidence="5 6" id="KW-0067">ATP-binding</keyword>
<feature type="domain" description="Protein kinase" evidence="8">
    <location>
        <begin position="339"/>
        <end position="597"/>
    </location>
</feature>
<keyword evidence="11" id="KW-1185">Reference proteome</keyword>
<evidence type="ECO:0000259" key="8">
    <source>
        <dbReference type="PROSITE" id="PS50011"/>
    </source>
</evidence>
<dbReference type="Gene3D" id="3.10.20.90">
    <property type="entry name" value="Phosphatidylinositol 3-kinase Catalytic Subunit, Chain A, domain 1"/>
    <property type="match status" value="1"/>
</dbReference>
<organism evidence="10 11">
    <name type="scientific">Potamilus streckersoni</name>
    <dbReference type="NCBI Taxonomy" id="2493646"/>
    <lineage>
        <taxon>Eukaryota</taxon>
        <taxon>Metazoa</taxon>
        <taxon>Spiralia</taxon>
        <taxon>Lophotrochozoa</taxon>
        <taxon>Mollusca</taxon>
        <taxon>Bivalvia</taxon>
        <taxon>Autobranchia</taxon>
        <taxon>Heteroconchia</taxon>
        <taxon>Palaeoheterodonta</taxon>
        <taxon>Unionida</taxon>
        <taxon>Unionoidea</taxon>
        <taxon>Unionidae</taxon>
        <taxon>Ambleminae</taxon>
        <taxon>Lampsilini</taxon>
        <taxon>Potamilus</taxon>
    </lineage>
</organism>
<evidence type="ECO:0000256" key="7">
    <source>
        <dbReference type="SAM" id="MobiDB-lite"/>
    </source>
</evidence>
<keyword evidence="3 6" id="KW-0547">Nucleotide-binding</keyword>
<dbReference type="GO" id="GO:0035556">
    <property type="term" value="P:intracellular signal transduction"/>
    <property type="evidence" value="ECO:0007669"/>
    <property type="project" value="UniProtKB-ARBA"/>
</dbReference>
<dbReference type="SUPFAM" id="SSF56112">
    <property type="entry name" value="Protein kinase-like (PK-like)"/>
    <property type="match status" value="1"/>
</dbReference>
<dbReference type="GO" id="GO:0004674">
    <property type="term" value="F:protein serine/threonine kinase activity"/>
    <property type="evidence" value="ECO:0007669"/>
    <property type="project" value="UniProtKB-KW"/>
</dbReference>
<reference evidence="10" key="2">
    <citation type="journal article" date="2021" name="Genome Biol. Evol.">
        <title>Developing a high-quality reference genome for a parasitic bivalve with doubly uniparental inheritance (Bivalvia: Unionida).</title>
        <authorList>
            <person name="Smith C.H."/>
        </authorList>
    </citation>
    <scope>NUCLEOTIDE SEQUENCE</scope>
    <source>
        <strain evidence="10">CHS0354</strain>
        <tissue evidence="10">Mantle</tissue>
    </source>
</reference>
<dbReference type="InterPro" id="IPR000719">
    <property type="entry name" value="Prot_kinase_dom"/>
</dbReference>
<dbReference type="InterPro" id="IPR053793">
    <property type="entry name" value="PB1-like"/>
</dbReference>
<evidence type="ECO:0000256" key="6">
    <source>
        <dbReference type="PROSITE-ProRule" id="PRU10141"/>
    </source>
</evidence>
<dbReference type="InterPro" id="IPR011009">
    <property type="entry name" value="Kinase-like_dom_sf"/>
</dbReference>
<dbReference type="PANTHER" id="PTHR11584:SF369">
    <property type="entry name" value="MITOGEN-ACTIVATED PROTEIN KINASE KINASE KINASE 19-RELATED"/>
    <property type="match status" value="1"/>
</dbReference>
<dbReference type="EMBL" id="JAEAOA010000761">
    <property type="protein sequence ID" value="KAK3599027.1"/>
    <property type="molecule type" value="Genomic_DNA"/>
</dbReference>
<dbReference type="Proteomes" id="UP001195483">
    <property type="component" value="Unassembled WGS sequence"/>
</dbReference>
<feature type="binding site" evidence="6">
    <location>
        <position position="368"/>
    </location>
    <ligand>
        <name>ATP</name>
        <dbReference type="ChEBI" id="CHEBI:30616"/>
    </ligand>
</feature>
<dbReference type="InterPro" id="IPR017441">
    <property type="entry name" value="Protein_kinase_ATP_BS"/>
</dbReference>
<dbReference type="GO" id="GO:0005524">
    <property type="term" value="F:ATP binding"/>
    <property type="evidence" value="ECO:0007669"/>
    <property type="project" value="UniProtKB-UniRule"/>
</dbReference>
<feature type="compositionally biased region" description="Polar residues" evidence="7">
    <location>
        <begin position="166"/>
        <end position="177"/>
    </location>
</feature>
<keyword evidence="4" id="KW-0418">Kinase</keyword>
<evidence type="ECO:0000313" key="11">
    <source>
        <dbReference type="Proteomes" id="UP001195483"/>
    </source>
</evidence>
<dbReference type="AlphaFoldDB" id="A0AAE0W3E3"/>
<dbReference type="CDD" id="cd06625">
    <property type="entry name" value="STKc_MEKK3_like"/>
    <property type="match status" value="1"/>
</dbReference>
<dbReference type="SUPFAM" id="SSF54277">
    <property type="entry name" value="CAD &amp; PB1 domains"/>
    <property type="match status" value="1"/>
</dbReference>
<feature type="compositionally biased region" description="Low complexity" evidence="7">
    <location>
        <begin position="282"/>
        <end position="296"/>
    </location>
</feature>
<feature type="region of interest" description="Disordered" evidence="7">
    <location>
        <begin position="262"/>
        <end position="307"/>
    </location>
</feature>
<evidence type="ECO:0000256" key="4">
    <source>
        <dbReference type="ARBA" id="ARBA00022777"/>
    </source>
</evidence>
<dbReference type="PROSITE" id="PS51745">
    <property type="entry name" value="PB1"/>
    <property type="match status" value="1"/>
</dbReference>
<reference evidence="10" key="1">
    <citation type="journal article" date="2021" name="Genome Biol. Evol.">
        <title>A High-Quality Reference Genome for a Parasitic Bivalve with Doubly Uniparental Inheritance (Bivalvia: Unionida).</title>
        <authorList>
            <person name="Smith C.H."/>
        </authorList>
    </citation>
    <scope>NUCLEOTIDE SEQUENCE</scope>
    <source>
        <strain evidence="10">CHS0354</strain>
    </source>
</reference>
<keyword evidence="1" id="KW-0723">Serine/threonine-protein kinase</keyword>
<dbReference type="Pfam" id="PF00069">
    <property type="entry name" value="Pkinase"/>
    <property type="match status" value="1"/>
</dbReference>
<dbReference type="SMART" id="SM00220">
    <property type="entry name" value="S_TKc"/>
    <property type="match status" value="1"/>
</dbReference>
<keyword evidence="2" id="KW-0808">Transferase</keyword>
<dbReference type="FunFam" id="1.10.510.10:FF:000071">
    <property type="entry name" value="Mitogen-activated protein kinase kinase kinase 3 isoform 2"/>
    <property type="match status" value="1"/>
</dbReference>
<evidence type="ECO:0000256" key="1">
    <source>
        <dbReference type="ARBA" id="ARBA00022527"/>
    </source>
</evidence>
<protein>
    <submittedName>
        <fullName evidence="10">Uncharacterized protein</fullName>
    </submittedName>
</protein>
<dbReference type="Gene3D" id="1.10.510.10">
    <property type="entry name" value="Transferase(Phosphotransferase) domain 1"/>
    <property type="match status" value="1"/>
</dbReference>
<evidence type="ECO:0000259" key="9">
    <source>
        <dbReference type="PROSITE" id="PS51745"/>
    </source>
</evidence>
<reference evidence="10" key="3">
    <citation type="submission" date="2023-05" db="EMBL/GenBank/DDBJ databases">
        <authorList>
            <person name="Smith C.H."/>
        </authorList>
    </citation>
    <scope>NUCLEOTIDE SEQUENCE</scope>
    <source>
        <strain evidence="10">CHS0354</strain>
        <tissue evidence="10">Mantle</tissue>
    </source>
</reference>
<dbReference type="PROSITE" id="PS50011">
    <property type="entry name" value="PROTEIN_KINASE_DOM"/>
    <property type="match status" value="1"/>
</dbReference>
<sequence length="599" mass="67411">MTDKMDDVIQDIASDLAKGLKLGSKNIQRQALHKLQHQRNSQSLRVKCEFNGERRSINITRPVIYEHLRRKISEMYSCELNMFFTQPNGEVYAPILSQSDLDTAVNLVDNNDRITSLRIFLTSPNDGGAGYVKKRHGTAVVDPLRSNIRDSPSPPPGSLPPHESTFRQSLSRTSVNSEGEFIPEGETDHGLGSMSDSLSSLESGGPNTFPLRIRRDSRRSILSDSAKDEIDNKVRFGTFPRNFESGVHTANVEGHRTFPRANIMNRRPDTGSNTLRSIMSRGSEGTLSTSSSSSGLPPDPEDSPEGRLMMYKRNSDHESPVFSISDLAFSKSPRAPTNWTRGRSLGSGAFGEVYLCYDRDSGRELAVKQVQLIHMNAETSKEVRALENEIQLLRNFEHERIVQYFGCHQDEMVLSIFMEYMPGGSVKDELTRYGPLMESVCRKYTRQVLEGLAYLHKNVIVHRDIKGANILRDSHGNVKLADFGACKRLQTICSATGCNTIVGTPYWMAPEIINGENYGRKADVWSLGCTVVEMMTLKPPWAEFETMAAIYKIATEEPRYELPRNASNDLRNFLYLTFRKNPQERPTAEDMLRHPFTNG</sequence>
<gene>
    <name evidence="10" type="ORF">CHS0354_012511</name>
</gene>
<feature type="compositionally biased region" description="Low complexity" evidence="7">
    <location>
        <begin position="190"/>
        <end position="205"/>
    </location>
</feature>
<evidence type="ECO:0000256" key="3">
    <source>
        <dbReference type="ARBA" id="ARBA00022741"/>
    </source>
</evidence>